<protein>
    <submittedName>
        <fullName evidence="3">Uncharacterized protein</fullName>
    </submittedName>
</protein>
<organism evidence="3 4">
    <name type="scientific">Blattamonas nauphoetae</name>
    <dbReference type="NCBI Taxonomy" id="2049346"/>
    <lineage>
        <taxon>Eukaryota</taxon>
        <taxon>Metamonada</taxon>
        <taxon>Preaxostyla</taxon>
        <taxon>Oxymonadida</taxon>
        <taxon>Blattamonas</taxon>
    </lineage>
</organism>
<feature type="signal peptide" evidence="2">
    <location>
        <begin position="1"/>
        <end position="20"/>
    </location>
</feature>
<feature type="chain" id="PRO_5045318010" evidence="2">
    <location>
        <begin position="21"/>
        <end position="502"/>
    </location>
</feature>
<dbReference type="PANTHER" id="PTHR15615">
    <property type="match status" value="1"/>
</dbReference>
<gene>
    <name evidence="3" type="ORF">BLNAU_19669</name>
</gene>
<sequence length="502" mass="55487">MLRMNCSPFCFVIALLYIECLRTDCGVRFTSHNAHTLFLTATVVSTKYLDDQFFFNKHYAHLGGIAPTIFNDMERTLLSLLVYSLPFDVCHFEQFFHRIRDTVDPPLAGSQLSAKTESSDLSIDTKQPSNLEISTPFSSISTLSSLTVHSKVFIPASRRLSEDRERHKLEAQRESFLMAQEDLSAIPPTPPHITAELNRLMLHTISILCPKPYHIHYFGTDLIPAARDAPHNNFLRLPARPSSADERHPAVLFFVSDPSTVACCHSSCRHQRFARVLLPDTTSAIASHACQPDCPPHPNTADPAVLSASKAHAVLEKTPAQPAQHTLGLQRLNLNSHALLPLSPEEHRRLDRTDAADVLRSSSAAPLLRTARTGRVLSQPSRSFPLRSPFLEHSQPPNPASDSQHVLDRPLSVVLPQAERTPPTKQTTPNSPFVLPLPPLAAAEAPDVLKAPPLLTTPSPTPFTPLAPRPVLHPSRPSIAHQTRVECSPSPVRVLLIRVLLH</sequence>
<proteinExistence type="predicted"/>
<evidence type="ECO:0000313" key="4">
    <source>
        <dbReference type="Proteomes" id="UP001281761"/>
    </source>
</evidence>
<dbReference type="InterPro" id="IPR013922">
    <property type="entry name" value="Cyclin_PHO80-like"/>
</dbReference>
<dbReference type="Pfam" id="PF08613">
    <property type="entry name" value="Cyclin"/>
    <property type="match status" value="1"/>
</dbReference>
<dbReference type="Proteomes" id="UP001281761">
    <property type="component" value="Unassembled WGS sequence"/>
</dbReference>
<dbReference type="Gene3D" id="1.10.472.10">
    <property type="entry name" value="Cyclin-like"/>
    <property type="match status" value="1"/>
</dbReference>
<keyword evidence="2" id="KW-0732">Signal</keyword>
<evidence type="ECO:0000313" key="3">
    <source>
        <dbReference type="EMBL" id="KAK2945400.1"/>
    </source>
</evidence>
<comment type="caution">
    <text evidence="3">The sequence shown here is derived from an EMBL/GenBank/DDBJ whole genome shotgun (WGS) entry which is preliminary data.</text>
</comment>
<evidence type="ECO:0000256" key="1">
    <source>
        <dbReference type="SAM" id="MobiDB-lite"/>
    </source>
</evidence>
<keyword evidence="4" id="KW-1185">Reference proteome</keyword>
<feature type="region of interest" description="Disordered" evidence="1">
    <location>
        <begin position="370"/>
        <end position="405"/>
    </location>
</feature>
<reference evidence="3 4" key="1">
    <citation type="journal article" date="2022" name="bioRxiv">
        <title>Genomics of Preaxostyla Flagellates Illuminates Evolutionary Transitions and the Path Towards Mitochondrial Loss.</title>
        <authorList>
            <person name="Novak L.V.F."/>
            <person name="Treitli S.C."/>
            <person name="Pyrih J."/>
            <person name="Halakuc P."/>
            <person name="Pipaliya S.V."/>
            <person name="Vacek V."/>
            <person name="Brzon O."/>
            <person name="Soukal P."/>
            <person name="Eme L."/>
            <person name="Dacks J.B."/>
            <person name="Karnkowska A."/>
            <person name="Elias M."/>
            <person name="Hampl V."/>
        </authorList>
    </citation>
    <scope>NUCLEOTIDE SEQUENCE [LARGE SCALE GENOMIC DNA]</scope>
    <source>
        <strain evidence="3">NAU3</strain>
        <tissue evidence="3">Gut</tissue>
    </source>
</reference>
<dbReference type="EMBL" id="JARBJD010000262">
    <property type="protein sequence ID" value="KAK2945400.1"/>
    <property type="molecule type" value="Genomic_DNA"/>
</dbReference>
<dbReference type="PANTHER" id="PTHR15615:SF108">
    <property type="entry name" value="PROTEIN CNPPD1"/>
    <property type="match status" value="1"/>
</dbReference>
<evidence type="ECO:0000256" key="2">
    <source>
        <dbReference type="SAM" id="SignalP"/>
    </source>
</evidence>
<accession>A0ABQ9X501</accession>
<name>A0ABQ9X501_9EUKA</name>